<evidence type="ECO:0000256" key="6">
    <source>
        <dbReference type="ARBA" id="ARBA00023306"/>
    </source>
</evidence>
<organism evidence="10 11">
    <name type="scientific">Varunaivibrio sulfuroxidans</name>
    <dbReference type="NCBI Taxonomy" id="1773489"/>
    <lineage>
        <taxon>Bacteria</taxon>
        <taxon>Pseudomonadati</taxon>
        <taxon>Pseudomonadota</taxon>
        <taxon>Alphaproteobacteria</taxon>
        <taxon>Rhodospirillales</taxon>
        <taxon>Magnetovibrionaceae</taxon>
        <taxon>Varunaivibrio</taxon>
    </lineage>
</organism>
<keyword evidence="11" id="KW-1185">Reference proteome</keyword>
<sequence length="124" mass="13066">MAQVAITINDQPYKIACDDGQESHLLDLADYVGKRVDQLAAAVGDVGESRLLVMTCLLIADELSDAFREVEALRAGTAGGGVAPAPKDPSSAVEKGADGVPVDVATLDFWAGRIEKIARRIEQS</sequence>
<evidence type="ECO:0000256" key="3">
    <source>
        <dbReference type="ARBA" id="ARBA00022490"/>
    </source>
</evidence>
<dbReference type="PANTHER" id="PTHR34981:SF1">
    <property type="entry name" value="CELL DIVISION PROTEIN ZAPA"/>
    <property type="match status" value="1"/>
</dbReference>
<dbReference type="InterPro" id="IPR042233">
    <property type="entry name" value="Cell_div_ZapA_N"/>
</dbReference>
<dbReference type="GO" id="GO:0030428">
    <property type="term" value="C:cell septum"/>
    <property type="evidence" value="ECO:0007669"/>
    <property type="project" value="TreeGrafter"/>
</dbReference>
<reference evidence="10 11" key="1">
    <citation type="submission" date="2019-03" db="EMBL/GenBank/DDBJ databases">
        <title>Genomic Encyclopedia of Type Strains, Phase IV (KMG-IV): sequencing the most valuable type-strain genomes for metagenomic binning, comparative biology and taxonomic classification.</title>
        <authorList>
            <person name="Goeker M."/>
        </authorList>
    </citation>
    <scope>NUCLEOTIDE SEQUENCE [LARGE SCALE GENOMIC DNA]</scope>
    <source>
        <strain evidence="10 11">DSM 101688</strain>
    </source>
</reference>
<comment type="function">
    <text evidence="7">Activator of cell division through the inhibition of FtsZ GTPase activity, therefore promoting FtsZ assembly into bundles of protofilaments necessary for the formation of the division Z ring. It is recruited early at mid-cell but it is not essential for cell division.</text>
</comment>
<evidence type="ECO:0000256" key="1">
    <source>
        <dbReference type="ARBA" id="ARBA00004496"/>
    </source>
</evidence>
<evidence type="ECO:0000256" key="8">
    <source>
        <dbReference type="ARBA" id="ARBA00026068"/>
    </source>
</evidence>
<keyword evidence="6" id="KW-0131">Cell cycle</keyword>
<dbReference type="Gene3D" id="3.30.160.880">
    <property type="entry name" value="Cell division protein ZapA protomer, N-terminal domain"/>
    <property type="match status" value="1"/>
</dbReference>
<gene>
    <name evidence="10" type="ORF">EDD55_104234</name>
</gene>
<dbReference type="InterPro" id="IPR007838">
    <property type="entry name" value="Cell_div_ZapA-like"/>
</dbReference>
<dbReference type="GO" id="GO:0043093">
    <property type="term" value="P:FtsZ-dependent cytokinesis"/>
    <property type="evidence" value="ECO:0007669"/>
    <property type="project" value="TreeGrafter"/>
</dbReference>
<comment type="subunit">
    <text evidence="8">Homodimer. Interacts with FtsZ.</text>
</comment>
<comment type="subcellular location">
    <subcellularLocation>
        <location evidence="1">Cytoplasm</location>
    </subcellularLocation>
</comment>
<dbReference type="AlphaFoldDB" id="A0A4V2UNS7"/>
<dbReference type="Proteomes" id="UP000295304">
    <property type="component" value="Unassembled WGS sequence"/>
</dbReference>
<keyword evidence="5" id="KW-0717">Septation</keyword>
<evidence type="ECO:0000256" key="2">
    <source>
        <dbReference type="ARBA" id="ARBA00015195"/>
    </source>
</evidence>
<protein>
    <recommendedName>
        <fullName evidence="2">Cell division protein ZapA</fullName>
    </recommendedName>
    <alternativeName>
        <fullName evidence="9">Z ring-associated protein ZapA</fullName>
    </alternativeName>
</protein>
<name>A0A4V2UNS7_9PROT</name>
<dbReference type="PANTHER" id="PTHR34981">
    <property type="entry name" value="CELL DIVISION PROTEIN ZAPA"/>
    <property type="match status" value="1"/>
</dbReference>
<evidence type="ECO:0000313" key="11">
    <source>
        <dbReference type="Proteomes" id="UP000295304"/>
    </source>
</evidence>
<keyword evidence="3" id="KW-0963">Cytoplasm</keyword>
<dbReference type="RefSeq" id="WP_132938860.1">
    <property type="nucleotide sequence ID" value="NZ_CP119676.1"/>
</dbReference>
<dbReference type="OrthoDB" id="9797575at2"/>
<dbReference type="GO" id="GO:0000917">
    <property type="term" value="P:division septum assembly"/>
    <property type="evidence" value="ECO:0007669"/>
    <property type="project" value="UniProtKB-KW"/>
</dbReference>
<dbReference type="GO" id="GO:0032153">
    <property type="term" value="C:cell division site"/>
    <property type="evidence" value="ECO:0007669"/>
    <property type="project" value="TreeGrafter"/>
</dbReference>
<evidence type="ECO:0000256" key="5">
    <source>
        <dbReference type="ARBA" id="ARBA00023210"/>
    </source>
</evidence>
<evidence type="ECO:0000256" key="9">
    <source>
        <dbReference type="ARBA" id="ARBA00033158"/>
    </source>
</evidence>
<comment type="caution">
    <text evidence="10">The sequence shown here is derived from an EMBL/GenBank/DDBJ whole genome shotgun (WGS) entry which is preliminary data.</text>
</comment>
<dbReference type="GO" id="GO:0005829">
    <property type="term" value="C:cytosol"/>
    <property type="evidence" value="ECO:0007669"/>
    <property type="project" value="TreeGrafter"/>
</dbReference>
<proteinExistence type="predicted"/>
<dbReference type="InterPro" id="IPR036192">
    <property type="entry name" value="Cell_div_ZapA-like_sf"/>
</dbReference>
<keyword evidence="4 10" id="KW-0132">Cell division</keyword>
<dbReference type="SUPFAM" id="SSF102829">
    <property type="entry name" value="Cell division protein ZapA-like"/>
    <property type="match status" value="1"/>
</dbReference>
<dbReference type="Pfam" id="PF05164">
    <property type="entry name" value="ZapA"/>
    <property type="match status" value="1"/>
</dbReference>
<dbReference type="GO" id="GO:0000921">
    <property type="term" value="P:septin ring assembly"/>
    <property type="evidence" value="ECO:0007669"/>
    <property type="project" value="TreeGrafter"/>
</dbReference>
<evidence type="ECO:0000313" key="10">
    <source>
        <dbReference type="EMBL" id="TCS63141.1"/>
    </source>
</evidence>
<accession>A0A4V2UNS7</accession>
<evidence type="ECO:0000256" key="4">
    <source>
        <dbReference type="ARBA" id="ARBA00022618"/>
    </source>
</evidence>
<dbReference type="EMBL" id="SLZW01000004">
    <property type="protein sequence ID" value="TCS63141.1"/>
    <property type="molecule type" value="Genomic_DNA"/>
</dbReference>
<evidence type="ECO:0000256" key="7">
    <source>
        <dbReference type="ARBA" id="ARBA00024910"/>
    </source>
</evidence>